<dbReference type="InterPro" id="IPR025456">
    <property type="entry name" value="DUF4310"/>
</dbReference>
<reference evidence="8 14" key="1">
    <citation type="submission" date="2015-06" db="EMBL/GenBank/DDBJ databases">
        <title>The Genome Sequence of Enterococcus faecium 131EA1.</title>
        <authorList>
            <consortium name="The Broad Institute Genomics Platform"/>
            <consortium name="The Broad Institute Genome Sequencing Center for Infectious Disease"/>
            <person name="Earl A.M."/>
            <person name="Van Tyne D."/>
            <person name="Lebreton F."/>
            <person name="Saavedra J.T."/>
            <person name="Gilmore M.S."/>
            <person name="Manson Mcguire A."/>
            <person name="Clock S."/>
            <person name="Crupain M."/>
            <person name="Rangan U."/>
            <person name="Young S."/>
            <person name="Abouelleil A."/>
            <person name="Cao P."/>
            <person name="Chapman S.B."/>
            <person name="Griggs A."/>
            <person name="Priest M."/>
            <person name="Shea T."/>
            <person name="Wortman J."/>
            <person name="Nusbaum C."/>
            <person name="Birren B."/>
        </authorList>
    </citation>
    <scope>NUCLEOTIDE SEQUENCE [LARGE SCALE GENOMIC DNA]</scope>
    <source>
        <strain evidence="8 14">131EA1</strain>
    </source>
</reference>
<dbReference type="Proteomes" id="UP000070452">
    <property type="component" value="Unassembled WGS sequence"/>
</dbReference>
<evidence type="ECO:0000313" key="9">
    <source>
        <dbReference type="EMBL" id="SAM54419.1"/>
    </source>
</evidence>
<dbReference type="GeneID" id="66453947"/>
<feature type="transmembrane region" description="Helical" evidence="1">
    <location>
        <begin position="93"/>
        <end position="112"/>
    </location>
</feature>
<dbReference type="EMBL" id="JAMWMK010000005">
    <property type="protein sequence ID" value="MDC4247258.1"/>
    <property type="molecule type" value="Genomic_DNA"/>
</dbReference>
<dbReference type="Pfam" id="PF14187">
    <property type="entry name" value="DUF4310"/>
    <property type="match status" value="1"/>
</dbReference>
<reference evidence="3" key="6">
    <citation type="journal article" date="2022" name="J. Anim. Sci.">
        <title>Whole genome sequence analyses-based assessment of virulence potential and antimicrobial susceptibilities and resistance of Enterococcus faecium strains isolated from commercial swine and cattle probiotic products.</title>
        <authorList>
            <person name="Shridhar P.B."/>
            <person name="Amachawadi R.G."/>
            <person name="Tokach M."/>
            <person name="Patel I."/>
            <person name="Gangiredla J."/>
            <person name="Mammel M."/>
            <person name="Nagaraja T.G."/>
        </authorList>
    </citation>
    <scope>NUCLEOTIDE SEQUENCE</scope>
    <source>
        <strain evidence="3">EF215</strain>
    </source>
</reference>
<dbReference type="EMBL" id="FKLM01000136">
    <property type="protein sequence ID" value="SAM54419.1"/>
    <property type="molecule type" value="Genomic_DNA"/>
</dbReference>
<gene>
    <name evidence="6" type="ORF">A5804_001707</name>
    <name evidence="2" type="ORF">AWT83_14275</name>
    <name evidence="7" type="ORF">DKP91_10770</name>
    <name evidence="9" type="ORF">DTPHA_603073</name>
    <name evidence="8" type="ORF">EB12_01258</name>
    <name evidence="3" type="ORF">KYX88_04400</name>
    <name evidence="4" type="ORF">M3X98_04205</name>
    <name evidence="5" type="ORF">P6Z85_11975</name>
</gene>
<dbReference type="Proteomes" id="UP000253144">
    <property type="component" value="Unassembled WGS sequence"/>
</dbReference>
<reference evidence="9 11" key="3">
    <citation type="submission" date="2016-04" db="EMBL/GenBank/DDBJ databases">
        <authorList>
            <person name="Millard A."/>
        </authorList>
    </citation>
    <scope>NUCLEOTIDE SEQUENCE [LARGE SCALE GENOMIC DNA]</scope>
    <source>
        <strain evidence="9">Isolate 22</strain>
    </source>
</reference>
<dbReference type="EMBL" id="QHGU01000057">
    <property type="protein sequence ID" value="PZM55187.1"/>
    <property type="molecule type" value="Genomic_DNA"/>
</dbReference>
<evidence type="ECO:0000313" key="14">
    <source>
        <dbReference type="Proteomes" id="UP000253144"/>
    </source>
</evidence>
<dbReference type="EMBL" id="JAIFOC010000030">
    <property type="protein sequence ID" value="MBX4222086.1"/>
    <property type="molecule type" value="Genomic_DNA"/>
</dbReference>
<evidence type="ECO:0000313" key="5">
    <source>
        <dbReference type="EMBL" id="MDT2370848.1"/>
    </source>
</evidence>
<dbReference type="STRING" id="1352.AL014_04385"/>
<dbReference type="Proteomes" id="UP000183509">
    <property type="component" value="Unassembled WGS sequence"/>
</dbReference>
<evidence type="ECO:0000313" key="12">
    <source>
        <dbReference type="Proteomes" id="UP000194737"/>
    </source>
</evidence>
<dbReference type="AlphaFoldDB" id="A0A0M4TPI7"/>
<dbReference type="Proteomes" id="UP001260956">
    <property type="component" value="Unassembled WGS sequence"/>
</dbReference>
<evidence type="ECO:0000256" key="1">
    <source>
        <dbReference type="SAM" id="Phobius"/>
    </source>
</evidence>
<evidence type="ECO:0000313" key="13">
    <source>
        <dbReference type="Proteomes" id="UP000249070"/>
    </source>
</evidence>
<protein>
    <submittedName>
        <fullName evidence="7">DUF4310 domain-containing protein</fullName>
    </submittedName>
    <submittedName>
        <fullName evidence="3">DUF4310 family protein</fullName>
    </submittedName>
    <submittedName>
        <fullName evidence="6">Membrane protein</fullName>
    </submittedName>
</protein>
<evidence type="ECO:0000313" key="11">
    <source>
        <dbReference type="Proteomes" id="UP000183509"/>
    </source>
</evidence>
<evidence type="ECO:0000313" key="2">
    <source>
        <dbReference type="EMBL" id="KWX16679.1"/>
    </source>
</evidence>
<dbReference type="EMBL" id="LRHK01000005">
    <property type="protein sequence ID" value="KWX16679.1"/>
    <property type="molecule type" value="Genomic_DNA"/>
</dbReference>
<feature type="transmembrane region" description="Helical" evidence="1">
    <location>
        <begin position="67"/>
        <end position="86"/>
    </location>
</feature>
<dbReference type="Proteomes" id="UP001139644">
    <property type="component" value="Unassembled WGS sequence"/>
</dbReference>
<proteinExistence type="predicted"/>
<comment type="caution">
    <text evidence="2">The sequence shown here is derived from an EMBL/GenBank/DDBJ whole genome shotgun (WGS) entry which is preliminary data.</text>
</comment>
<feature type="transmembrane region" description="Helical" evidence="1">
    <location>
        <begin position="24"/>
        <end position="47"/>
    </location>
</feature>
<feature type="transmembrane region" description="Helical" evidence="1">
    <location>
        <begin position="172"/>
        <end position="200"/>
    </location>
</feature>
<dbReference type="EMBL" id="LEQJ01000006">
    <property type="protein sequence ID" value="RBS32777.1"/>
    <property type="molecule type" value="Genomic_DNA"/>
</dbReference>
<dbReference type="EMBL" id="JARPTX010000052">
    <property type="protein sequence ID" value="MDT2370848.1"/>
    <property type="molecule type" value="Genomic_DNA"/>
</dbReference>
<name>A0A0M4TPI7_ENTFC</name>
<sequence>METTEEQAKVLEAKRQKSFWFADWSFPLIVGIMSAAVFAGTHMYVMYGVGAFNEVSIVAMLKAGLDGGSYGAAAAFGASFLFARILEGSLVGILDLGGSILTGIGIGVPAILLSMKIAAPIDNFALSLLTGLVLGLIVGGIIVLIRKFTINQSNSTFGADVMMGAGNSSGRFLGPLIILSACAASIPIGIGATLGALGFYAWKKPIAGGAILGAMILGAIFPAVN</sequence>
<reference evidence="2 10" key="2">
    <citation type="submission" date="2016-01" db="EMBL/GenBank/DDBJ databases">
        <title>Molecular Mechanisms for transfer of large genomic segments between Enterococcus faecium strains.</title>
        <authorList>
            <person name="Garcia-Solache M.A."/>
            <person name="Lebreton F."/>
            <person name="Mclaughlin R.E."/>
            <person name="Whiteaker J.D."/>
            <person name="Gilmore M.S."/>
            <person name="Rice L.B."/>
        </authorList>
    </citation>
    <scope>NUCLEOTIDE SEQUENCE [LARGE SCALE GENOMIC DNA]</scope>
    <source>
        <strain evidence="2 10">D344RRF x C68</strain>
    </source>
</reference>
<dbReference type="Proteomes" id="UP000194737">
    <property type="component" value="Unassembled WGS sequence"/>
</dbReference>
<accession>A0A0M4TPI7</accession>
<dbReference type="Proteomes" id="UP001141166">
    <property type="component" value="Unassembled WGS sequence"/>
</dbReference>
<dbReference type="RefSeq" id="WP_002296962.1">
    <property type="nucleotide sequence ID" value="NZ_AP022341.1"/>
</dbReference>
<evidence type="ECO:0000313" key="6">
    <source>
        <dbReference type="EMBL" id="OTO00213.1"/>
    </source>
</evidence>
<evidence type="ECO:0000313" key="8">
    <source>
        <dbReference type="EMBL" id="RBS32777.1"/>
    </source>
</evidence>
<keyword evidence="1" id="KW-0472">Membrane</keyword>
<dbReference type="PATRIC" id="fig|1352.1358.peg.2132"/>
<reference evidence="6 12" key="4">
    <citation type="submission" date="2017-05" db="EMBL/GenBank/DDBJ databases">
        <title>The Genome Sequence of Enterococcus faecium 6F2_DIV0138.</title>
        <authorList>
            <consortium name="The Broad Institute Genomics Platform"/>
            <consortium name="The Broad Institute Genomic Center for Infectious Diseases"/>
            <person name="Earl A."/>
            <person name="Manson A."/>
            <person name="Schwartman J."/>
            <person name="Gilmore M."/>
            <person name="Abouelleil A."/>
            <person name="Cao P."/>
            <person name="Chapman S."/>
            <person name="Cusick C."/>
            <person name="Shea T."/>
            <person name="Young S."/>
            <person name="Neafsey D."/>
            <person name="Nusbaum C."/>
            <person name="Birren B."/>
        </authorList>
    </citation>
    <scope>NUCLEOTIDE SEQUENCE [LARGE SCALE GENOMIC DNA]</scope>
    <source>
        <strain evidence="6 12">6F2_DIV0138</strain>
    </source>
</reference>
<evidence type="ECO:0000313" key="7">
    <source>
        <dbReference type="EMBL" id="PZM55187.1"/>
    </source>
</evidence>
<dbReference type="EMBL" id="NGLB01000001">
    <property type="protein sequence ID" value="OTO00213.1"/>
    <property type="molecule type" value="Genomic_DNA"/>
</dbReference>
<evidence type="ECO:0000313" key="10">
    <source>
        <dbReference type="Proteomes" id="UP000070452"/>
    </source>
</evidence>
<keyword evidence="1" id="KW-0812">Transmembrane</keyword>
<dbReference type="NCBIfam" id="TIGR03579">
    <property type="entry name" value="EF_0833"/>
    <property type="match status" value="1"/>
</dbReference>
<evidence type="ECO:0000313" key="3">
    <source>
        <dbReference type="EMBL" id="MBX4222086.1"/>
    </source>
</evidence>
<reference evidence="7 13" key="5">
    <citation type="submission" date="2018-05" db="EMBL/GenBank/DDBJ databases">
        <title>Vancomycin-resistant Enterococcus faecium strain from Chelyabinsk, Russia.</title>
        <authorList>
            <person name="Gostev V."/>
            <person name="Goncharov A."/>
            <person name="Kolodzhieva V."/>
            <person name="Suvorov A."/>
            <person name="Sidorenko S."/>
            <person name="Zueva L."/>
        </authorList>
    </citation>
    <scope>NUCLEOTIDE SEQUENCE [LARGE SCALE GENOMIC DNA]</scope>
    <source>
        <strain evidence="7 13">20</strain>
    </source>
</reference>
<feature type="transmembrane region" description="Helical" evidence="1">
    <location>
        <begin position="124"/>
        <end position="145"/>
    </location>
</feature>
<reference evidence="4" key="7">
    <citation type="submission" date="2022-05" db="EMBL/GenBank/DDBJ databases">
        <title>Draft genome sequences of Clostridium perfringens strains isolated from Peru.</title>
        <authorList>
            <person name="Hurtado R."/>
            <person name="Lima L."/>
            <person name="Sousa T."/>
            <person name="Jaiswal A.K."/>
            <person name="Tiwari S."/>
            <person name="Maturrano L."/>
            <person name="Brenig B."/>
            <person name="Azevedo V."/>
        </authorList>
    </citation>
    <scope>NUCLEOTIDE SEQUENCE</scope>
    <source>
        <strain evidence="4">CP4</strain>
    </source>
</reference>
<reference evidence="5" key="8">
    <citation type="submission" date="2023-03" db="EMBL/GenBank/DDBJ databases">
        <authorList>
            <person name="Shen W."/>
            <person name="Cai J."/>
        </authorList>
    </citation>
    <scope>NUCLEOTIDE SEQUENCE</scope>
    <source>
        <strain evidence="5">B1010-2</strain>
    </source>
</reference>
<organism evidence="2 10">
    <name type="scientific">Enterococcus faecium</name>
    <name type="common">Streptococcus faecium</name>
    <dbReference type="NCBI Taxonomy" id="1352"/>
    <lineage>
        <taxon>Bacteria</taxon>
        <taxon>Bacillati</taxon>
        <taxon>Bacillota</taxon>
        <taxon>Bacilli</taxon>
        <taxon>Lactobacillales</taxon>
        <taxon>Enterococcaceae</taxon>
        <taxon>Enterococcus</taxon>
    </lineage>
</organism>
<dbReference type="Proteomes" id="UP000249070">
    <property type="component" value="Unassembled WGS sequence"/>
</dbReference>
<keyword evidence="1" id="KW-1133">Transmembrane helix</keyword>
<feature type="transmembrane region" description="Helical" evidence="1">
    <location>
        <begin position="206"/>
        <end position="224"/>
    </location>
</feature>
<evidence type="ECO:0000313" key="4">
    <source>
        <dbReference type="EMBL" id="MDC4247258.1"/>
    </source>
</evidence>